<keyword evidence="1" id="KW-0472">Membrane</keyword>
<proteinExistence type="predicted"/>
<dbReference type="EMBL" id="VXIS01000548">
    <property type="protein sequence ID" value="KAA8892911.1"/>
    <property type="molecule type" value="Genomic_DNA"/>
</dbReference>
<accession>A0A5J5ECJ7</accession>
<comment type="caution">
    <text evidence="2">The sequence shown here is derived from an EMBL/GenBank/DDBJ whole genome shotgun (WGS) entry which is preliminary data.</text>
</comment>
<dbReference type="AlphaFoldDB" id="A0A5J5ECJ7"/>
<sequence>MSVRIASCFPFPAFRVLRVCFHHAGLYTYFFSSSGRIASCFFFFSTCSGVKGSVFIVGVNIYFFFPRCQCE</sequence>
<keyword evidence="1" id="KW-0812">Transmembrane</keyword>
<dbReference type="Proteomes" id="UP000326924">
    <property type="component" value="Unassembled WGS sequence"/>
</dbReference>
<protein>
    <submittedName>
        <fullName evidence="2">Uncharacterized protein</fullName>
    </submittedName>
</protein>
<evidence type="ECO:0000313" key="3">
    <source>
        <dbReference type="Proteomes" id="UP000326924"/>
    </source>
</evidence>
<organism evidence="2 3">
    <name type="scientific">Sphaerosporella brunnea</name>
    <dbReference type="NCBI Taxonomy" id="1250544"/>
    <lineage>
        <taxon>Eukaryota</taxon>
        <taxon>Fungi</taxon>
        <taxon>Dikarya</taxon>
        <taxon>Ascomycota</taxon>
        <taxon>Pezizomycotina</taxon>
        <taxon>Pezizomycetes</taxon>
        <taxon>Pezizales</taxon>
        <taxon>Pyronemataceae</taxon>
        <taxon>Sphaerosporella</taxon>
    </lineage>
</organism>
<dbReference type="InParanoid" id="A0A5J5ECJ7"/>
<keyword evidence="3" id="KW-1185">Reference proteome</keyword>
<reference evidence="2 3" key="1">
    <citation type="submission" date="2019-09" db="EMBL/GenBank/DDBJ databases">
        <title>Draft genome of the ectomycorrhizal ascomycete Sphaerosporella brunnea.</title>
        <authorList>
            <consortium name="DOE Joint Genome Institute"/>
            <person name="Benucci G.M."/>
            <person name="Marozzi G."/>
            <person name="Antonielli L."/>
            <person name="Sanchez S."/>
            <person name="Marco P."/>
            <person name="Wang X."/>
            <person name="Falini L.B."/>
            <person name="Barry K."/>
            <person name="Haridas S."/>
            <person name="Lipzen A."/>
            <person name="Labutti K."/>
            <person name="Grigoriev I.V."/>
            <person name="Murat C."/>
            <person name="Martin F."/>
            <person name="Albertini E."/>
            <person name="Donnini D."/>
            <person name="Bonito G."/>
        </authorList>
    </citation>
    <scope>NUCLEOTIDE SEQUENCE [LARGE SCALE GENOMIC DNA]</scope>
    <source>
        <strain evidence="2 3">Sb_GMNB300</strain>
    </source>
</reference>
<name>A0A5J5ECJ7_9PEZI</name>
<evidence type="ECO:0000256" key="1">
    <source>
        <dbReference type="SAM" id="Phobius"/>
    </source>
</evidence>
<feature type="transmembrane region" description="Helical" evidence="1">
    <location>
        <begin position="41"/>
        <end position="65"/>
    </location>
</feature>
<gene>
    <name evidence="2" type="ORF">FN846DRAFT_596622</name>
</gene>
<evidence type="ECO:0000313" key="2">
    <source>
        <dbReference type="EMBL" id="KAA8892911.1"/>
    </source>
</evidence>
<keyword evidence="1" id="KW-1133">Transmembrane helix</keyword>